<dbReference type="EMBL" id="AGYL01000015">
    <property type="protein sequence ID" value="ENZ66384.1"/>
    <property type="molecule type" value="Genomic_DNA"/>
</dbReference>
<dbReference type="RefSeq" id="WP_002586339.1">
    <property type="nucleotide sequence ID" value="NZ_KB851034.1"/>
</dbReference>
<dbReference type="Proteomes" id="UP000013180">
    <property type="component" value="Unassembled WGS sequence"/>
</dbReference>
<sequence>MSENAMLLLRKMANEFDKTKRKSFDSDFYIAFSDRIINELESYGYIICRNDVIASIELTSAGYEKATN</sequence>
<keyword evidence="2" id="KW-1185">Reference proteome</keyword>
<reference evidence="1" key="1">
    <citation type="submission" date="2013-01" db="EMBL/GenBank/DDBJ databases">
        <title>The Genome Sequence of Clostridium clostridioforme 90A6.</title>
        <authorList>
            <consortium name="The Broad Institute Genome Sequencing Platform"/>
            <person name="Earl A."/>
            <person name="Ward D."/>
            <person name="Feldgarden M."/>
            <person name="Gevers D."/>
            <person name="Courvalin P."/>
            <person name="Lambert T."/>
            <person name="Walker B."/>
            <person name="Young S.K."/>
            <person name="Zeng Q."/>
            <person name="Gargeya S."/>
            <person name="Fitzgerald M."/>
            <person name="Haas B."/>
            <person name="Abouelleil A."/>
            <person name="Alvarado L."/>
            <person name="Arachchi H.M."/>
            <person name="Berlin A.M."/>
            <person name="Chapman S.B."/>
            <person name="Dewar J."/>
            <person name="Goldberg J."/>
            <person name="Griggs A."/>
            <person name="Gujja S."/>
            <person name="Hansen M."/>
            <person name="Howarth C."/>
            <person name="Imamovic A."/>
            <person name="Larimer J."/>
            <person name="McCowan C."/>
            <person name="Murphy C."/>
            <person name="Neiman D."/>
            <person name="Pearson M."/>
            <person name="Priest M."/>
            <person name="Roberts A."/>
            <person name="Saif S."/>
            <person name="Shea T."/>
            <person name="Sisk P."/>
            <person name="Sykes S."/>
            <person name="Wortman J."/>
            <person name="Nusbaum C."/>
            <person name="Birren B."/>
        </authorList>
    </citation>
    <scope>NUCLEOTIDE SEQUENCE [LARGE SCALE GENOMIC DNA]</scope>
    <source>
        <strain evidence="1">90A6</strain>
    </source>
</reference>
<evidence type="ECO:0008006" key="3">
    <source>
        <dbReference type="Google" id="ProtNLM"/>
    </source>
</evidence>
<dbReference type="HOGENOM" id="CLU_2786496_0_0_9"/>
<accession>R0D986</accession>
<comment type="caution">
    <text evidence="1">The sequence shown here is derived from an EMBL/GenBank/DDBJ whole genome shotgun (WGS) entry which is preliminary data.</text>
</comment>
<evidence type="ECO:0000313" key="1">
    <source>
        <dbReference type="EMBL" id="ENZ66384.1"/>
    </source>
</evidence>
<dbReference type="PATRIC" id="fig|999406.3.peg.2477"/>
<proteinExistence type="predicted"/>
<gene>
    <name evidence="1" type="ORF">HMPREF1083_02276</name>
</gene>
<dbReference type="AlphaFoldDB" id="R0D986"/>
<protein>
    <recommendedName>
        <fullName evidence="3">YjcQ protein</fullName>
    </recommendedName>
</protein>
<evidence type="ECO:0000313" key="2">
    <source>
        <dbReference type="Proteomes" id="UP000013180"/>
    </source>
</evidence>
<organism evidence="1 2">
    <name type="scientific">[Clostridium] clostridioforme 90A6</name>
    <dbReference type="NCBI Taxonomy" id="999406"/>
    <lineage>
        <taxon>Bacteria</taxon>
        <taxon>Bacillati</taxon>
        <taxon>Bacillota</taxon>
        <taxon>Clostridia</taxon>
        <taxon>Lachnospirales</taxon>
        <taxon>Lachnospiraceae</taxon>
        <taxon>Enterocloster</taxon>
    </lineage>
</organism>
<name>R0D986_9FIRM</name>